<evidence type="ECO:0000313" key="1">
    <source>
        <dbReference type="EMBL" id="EIT86307.1"/>
    </source>
</evidence>
<dbReference type="STRING" id="1196324.A374_05066"/>
<evidence type="ECO:0008006" key="3">
    <source>
        <dbReference type="Google" id="ProtNLM"/>
    </source>
</evidence>
<reference evidence="1 2" key="1">
    <citation type="journal article" date="2012" name="J. Bacteriol.">
        <title>Genome of Bacillus macauensis ZFHKF-1, a Long-Chain-Forming Bacterium.</title>
        <authorList>
            <person name="Cai L."/>
            <person name="Zhang T."/>
        </authorList>
    </citation>
    <scope>NUCLEOTIDE SEQUENCE [LARGE SCALE GENOMIC DNA]</scope>
    <source>
        <strain evidence="1 2">ZFHKF-1</strain>
    </source>
</reference>
<protein>
    <recommendedName>
        <fullName evidence="3">Fur-regulated basic protein FbpA</fullName>
    </recommendedName>
</protein>
<dbReference type="OrthoDB" id="2990660at2"/>
<keyword evidence="2" id="KW-1185">Reference proteome</keyword>
<sequence length="63" mass="7502">MEGQLRKAVEARKAFLIRALHKESLLSHERRRALLNTPLSQLEDEYKRSEYEKQLPPKEKKNV</sequence>
<evidence type="ECO:0000313" key="2">
    <source>
        <dbReference type="Proteomes" id="UP000004080"/>
    </source>
</evidence>
<dbReference type="EMBL" id="AKKV01000021">
    <property type="protein sequence ID" value="EIT86307.1"/>
    <property type="molecule type" value="Genomic_DNA"/>
</dbReference>
<name>I8AKC8_9BACL</name>
<accession>I8AKC8</accession>
<proteinExistence type="predicted"/>
<dbReference type="AlphaFoldDB" id="I8AKC8"/>
<dbReference type="PATRIC" id="fig|1196324.3.peg.1028"/>
<dbReference type="RefSeq" id="WP_007201112.1">
    <property type="nucleotide sequence ID" value="NZ_AKKV01000021.1"/>
</dbReference>
<comment type="caution">
    <text evidence="1">The sequence shown here is derived from an EMBL/GenBank/DDBJ whole genome shotgun (WGS) entry which is preliminary data.</text>
</comment>
<gene>
    <name evidence="1" type="ORF">A374_05066</name>
</gene>
<organism evidence="1 2">
    <name type="scientific">Fictibacillus macauensis ZFHKF-1</name>
    <dbReference type="NCBI Taxonomy" id="1196324"/>
    <lineage>
        <taxon>Bacteria</taxon>
        <taxon>Bacillati</taxon>
        <taxon>Bacillota</taxon>
        <taxon>Bacilli</taxon>
        <taxon>Bacillales</taxon>
        <taxon>Fictibacillaceae</taxon>
        <taxon>Fictibacillus</taxon>
    </lineage>
</organism>
<dbReference type="Proteomes" id="UP000004080">
    <property type="component" value="Unassembled WGS sequence"/>
</dbReference>